<accession>A0ABW2D591</accession>
<reference evidence="2" key="1">
    <citation type="journal article" date="2019" name="Int. J. Syst. Evol. Microbiol.">
        <title>The Global Catalogue of Microorganisms (GCM) 10K type strain sequencing project: providing services to taxonomists for standard genome sequencing and annotation.</title>
        <authorList>
            <consortium name="The Broad Institute Genomics Platform"/>
            <consortium name="The Broad Institute Genome Sequencing Center for Infectious Disease"/>
            <person name="Wu L."/>
            <person name="Ma J."/>
        </authorList>
    </citation>
    <scope>NUCLEOTIDE SEQUENCE [LARGE SCALE GENOMIC DNA]</scope>
    <source>
        <strain evidence="2">KACC 12634</strain>
    </source>
</reference>
<sequence>MSSRHTAVGCPDPDALNRGTFSDQYRDYTVRASGPVAPDSFQVLTGPRGDDVVLVVSGLGSGDLKATWGAFWRGLKPQSKIWLEEQAFRVFYRGDLAAARAVPGDD</sequence>
<evidence type="ECO:0000313" key="1">
    <source>
        <dbReference type="EMBL" id="MFC6955843.1"/>
    </source>
</evidence>
<organism evidence="1 2">
    <name type="scientific">Glycomyces mayteni</name>
    <dbReference type="NCBI Taxonomy" id="543887"/>
    <lineage>
        <taxon>Bacteria</taxon>
        <taxon>Bacillati</taxon>
        <taxon>Actinomycetota</taxon>
        <taxon>Actinomycetes</taxon>
        <taxon>Glycomycetales</taxon>
        <taxon>Glycomycetaceae</taxon>
        <taxon>Glycomyces</taxon>
    </lineage>
</organism>
<dbReference type="Proteomes" id="UP001596470">
    <property type="component" value="Unassembled WGS sequence"/>
</dbReference>
<dbReference type="EMBL" id="JBHSYS010000001">
    <property type="protein sequence ID" value="MFC6955843.1"/>
    <property type="molecule type" value="Genomic_DNA"/>
</dbReference>
<comment type="caution">
    <text evidence="1">The sequence shown here is derived from an EMBL/GenBank/DDBJ whole genome shotgun (WGS) entry which is preliminary data.</text>
</comment>
<keyword evidence="2" id="KW-1185">Reference proteome</keyword>
<gene>
    <name evidence="1" type="ORF">ACFQS3_01405</name>
</gene>
<dbReference type="RefSeq" id="WP_382352814.1">
    <property type="nucleotide sequence ID" value="NZ_JBHMBP010000004.1"/>
</dbReference>
<name>A0ABW2D591_9ACTN</name>
<proteinExistence type="predicted"/>
<protein>
    <submittedName>
        <fullName evidence="1">Uncharacterized protein</fullName>
    </submittedName>
</protein>
<evidence type="ECO:0000313" key="2">
    <source>
        <dbReference type="Proteomes" id="UP001596470"/>
    </source>
</evidence>